<dbReference type="InterPro" id="IPR018650">
    <property type="entry name" value="STSV1_Orf64"/>
</dbReference>
<evidence type="ECO:0000313" key="4">
    <source>
        <dbReference type="Proteomes" id="UP000060043"/>
    </source>
</evidence>
<reference evidence="4 5" key="1">
    <citation type="submission" date="2015-12" db="EMBL/GenBank/DDBJ databases">
        <title>A stable core within a dynamic pangenome in Sulfolobus acidocaldarius.</title>
        <authorList>
            <person name="Anderson R."/>
            <person name="Kouris A."/>
            <person name="Seward C."/>
            <person name="Campbell K."/>
            <person name="Whitaker R."/>
        </authorList>
    </citation>
    <scope>NUCLEOTIDE SEQUENCE [LARGE SCALE GENOMIC DNA]</scope>
    <source>
        <strain evidence="2 5">GG12-C01-09</strain>
        <strain evidence="3 4">NG05B_CO5_07</strain>
    </source>
</reference>
<feature type="transmembrane region" description="Helical" evidence="1">
    <location>
        <begin position="130"/>
        <end position="146"/>
    </location>
</feature>
<sequence>MPIIVGYMSLFISSIFVYRIGKIILRRDSISLISAIIFLLNPSTIFCLLYSPKNYGFASVGYYFVPLLYLMSYYYYLKKDWKKFTAFTVALTLTSPLSYLIAITFIVYLLIRNRIDEKSLSWSLLRENKISLVLILVSLIIGVLVIPQTLQHFSSLLIASIYPQYTSLNYIYDNVYFKLTYWFILFGVFSFLPIFSPLELIPALPYLLVGLFSSYIPYYSYGYYPYYFLALPMLIMGFIRTINLIKDDKRTMLISYVFIFLFNVALLYVILE</sequence>
<accession>A0A0U3H6R0</accession>
<feature type="transmembrane region" description="Helical" evidence="1">
    <location>
        <begin position="6"/>
        <end position="25"/>
    </location>
</feature>
<feature type="transmembrane region" description="Helical" evidence="1">
    <location>
        <begin position="226"/>
        <end position="245"/>
    </location>
</feature>
<feature type="transmembrane region" description="Helical" evidence="1">
    <location>
        <begin position="32"/>
        <end position="51"/>
    </location>
</feature>
<evidence type="ECO:0000313" key="3">
    <source>
        <dbReference type="EMBL" id="ALU32870.1"/>
    </source>
</evidence>
<evidence type="ECO:0000256" key="1">
    <source>
        <dbReference type="SAM" id="Phobius"/>
    </source>
</evidence>
<feature type="transmembrane region" description="Helical" evidence="1">
    <location>
        <begin position="57"/>
        <end position="77"/>
    </location>
</feature>
<dbReference type="DNASU" id="3472671"/>
<name>A0A0U3H6R0_9CREN</name>
<feature type="transmembrane region" description="Helical" evidence="1">
    <location>
        <begin position="252"/>
        <end position="271"/>
    </location>
</feature>
<gene>
    <name evidence="2" type="ORF">ATY89_07285</name>
    <name evidence="3" type="ORF">ATZ20_10305</name>
</gene>
<dbReference type="Proteomes" id="UP000060043">
    <property type="component" value="Chromosome"/>
</dbReference>
<keyword evidence="1" id="KW-1133">Transmembrane helix</keyword>
<dbReference type="AlphaFoldDB" id="A0A0U3H6R0"/>
<evidence type="ECO:0000313" key="5">
    <source>
        <dbReference type="Proteomes" id="UP000065473"/>
    </source>
</evidence>
<dbReference type="Proteomes" id="UP000065473">
    <property type="component" value="Chromosome"/>
</dbReference>
<evidence type="ECO:0000313" key="2">
    <source>
        <dbReference type="EMBL" id="ALU30608.1"/>
    </source>
</evidence>
<proteinExistence type="predicted"/>
<keyword evidence="1" id="KW-0472">Membrane</keyword>
<feature type="transmembrane region" description="Helical" evidence="1">
    <location>
        <begin position="153"/>
        <end position="172"/>
    </location>
</feature>
<dbReference type="EMBL" id="CP013694">
    <property type="protein sequence ID" value="ALU30608.1"/>
    <property type="molecule type" value="Genomic_DNA"/>
</dbReference>
<feature type="transmembrane region" description="Helical" evidence="1">
    <location>
        <begin position="178"/>
        <end position="196"/>
    </location>
</feature>
<keyword evidence="1" id="KW-0812">Transmembrane</keyword>
<dbReference type="EMBL" id="CP013695">
    <property type="protein sequence ID" value="ALU32870.1"/>
    <property type="molecule type" value="Genomic_DNA"/>
</dbReference>
<protein>
    <submittedName>
        <fullName evidence="2">Uncharacterized protein</fullName>
    </submittedName>
</protein>
<dbReference type="Pfam" id="PF09852">
    <property type="entry name" value="DUF2079"/>
    <property type="match status" value="1"/>
</dbReference>
<organism evidence="2 5">
    <name type="scientific">Sulfolobus acidocaldarius</name>
    <dbReference type="NCBI Taxonomy" id="2285"/>
    <lineage>
        <taxon>Archaea</taxon>
        <taxon>Thermoproteota</taxon>
        <taxon>Thermoprotei</taxon>
        <taxon>Sulfolobales</taxon>
        <taxon>Sulfolobaceae</taxon>
        <taxon>Sulfolobus</taxon>
    </lineage>
</organism>
<feature type="transmembrane region" description="Helical" evidence="1">
    <location>
        <begin position="84"/>
        <end position="110"/>
    </location>
</feature>